<dbReference type="Pfam" id="PF00248">
    <property type="entry name" value="Aldo_ket_red"/>
    <property type="match status" value="1"/>
</dbReference>
<dbReference type="InterPro" id="IPR036812">
    <property type="entry name" value="NAD(P)_OxRdtase_dom_sf"/>
</dbReference>
<dbReference type="CDD" id="cd19096">
    <property type="entry name" value="AKR_Fe-S_oxidoreductase"/>
    <property type="match status" value="1"/>
</dbReference>
<dbReference type="SUPFAM" id="SSF46548">
    <property type="entry name" value="alpha-helical ferredoxin"/>
    <property type="match status" value="1"/>
</dbReference>
<dbReference type="PROSITE" id="PS51379">
    <property type="entry name" value="4FE4S_FER_2"/>
    <property type="match status" value="1"/>
</dbReference>
<dbReference type="PROSITE" id="PS00198">
    <property type="entry name" value="4FE4S_FER_1"/>
    <property type="match status" value="1"/>
</dbReference>
<accession>A0A0F9TTC4</accession>
<dbReference type="InterPro" id="IPR053135">
    <property type="entry name" value="AKR2_Oxidoreductase"/>
</dbReference>
<dbReference type="InterPro" id="IPR017900">
    <property type="entry name" value="4Fe4S_Fe_S_CS"/>
</dbReference>
<dbReference type="EMBL" id="LAZR01001439">
    <property type="protein sequence ID" value="KKN44633.1"/>
    <property type="molecule type" value="Genomic_DNA"/>
</dbReference>
<dbReference type="InterPro" id="IPR017896">
    <property type="entry name" value="4Fe4S_Fe-S-bd"/>
</dbReference>
<dbReference type="PANTHER" id="PTHR43312:SF2">
    <property type="entry name" value="OXIDOREDUCTASE"/>
    <property type="match status" value="1"/>
</dbReference>
<dbReference type="AlphaFoldDB" id="A0A0F9TTC4"/>
<evidence type="ECO:0000313" key="2">
    <source>
        <dbReference type="EMBL" id="KKN44633.1"/>
    </source>
</evidence>
<sequence length="399" mass="46043">MGSLDWEVSALGFGAMRLPMKNQTEVDDEEAIKMIRYAIDSGVNYIDTAYPYHNGESEIIVGKALKDGYRDKVHLTTKLPMWLIKKTDDFDEYLNQQIERLQTKPDIYLFHGLTKHRLEKIKKLGLIKKMEDAKANGLFQYFGFSFHDNLDVFKEIIDYYDWNCCQIQYNYLDIEYQAGTKGLQYAWRKKIAVIVMEPIRGGKLAIPEHKLDTKPEIKKTLDESYVKRPMAEWALSFVWNHPEVSVVLSGMSSIQQVKENVESANNSEINTLSEHELQTISKLREAYNKYTLVSCTSCKYCLPCPNGVFIPGVIRLLNEVYYWGPKGKGRLSFFYNRMVKTQEDFEKRVADGDEVEGAAILCTQCGECLEKCPQQIDIPNIMEKTNAIFEDDKKISDVF</sequence>
<name>A0A0F9TTC4_9ZZZZ</name>
<evidence type="ECO:0000259" key="1">
    <source>
        <dbReference type="PROSITE" id="PS51379"/>
    </source>
</evidence>
<dbReference type="Pfam" id="PF13187">
    <property type="entry name" value="Fer4_9"/>
    <property type="match status" value="1"/>
</dbReference>
<dbReference type="PANTHER" id="PTHR43312">
    <property type="entry name" value="D-THREO-ALDOSE 1-DEHYDROGENASE"/>
    <property type="match status" value="1"/>
</dbReference>
<protein>
    <recommendedName>
        <fullName evidence="1">4Fe-4S ferredoxin-type domain-containing protein</fullName>
    </recommendedName>
</protein>
<gene>
    <name evidence="2" type="ORF">LCGC14_0691090</name>
</gene>
<dbReference type="Gene3D" id="3.20.20.100">
    <property type="entry name" value="NADP-dependent oxidoreductase domain"/>
    <property type="match status" value="1"/>
</dbReference>
<dbReference type="InterPro" id="IPR023210">
    <property type="entry name" value="NADP_OxRdtase_dom"/>
</dbReference>
<proteinExistence type="predicted"/>
<dbReference type="SUPFAM" id="SSF51430">
    <property type="entry name" value="NAD(P)-linked oxidoreductase"/>
    <property type="match status" value="1"/>
</dbReference>
<organism evidence="2">
    <name type="scientific">marine sediment metagenome</name>
    <dbReference type="NCBI Taxonomy" id="412755"/>
    <lineage>
        <taxon>unclassified sequences</taxon>
        <taxon>metagenomes</taxon>
        <taxon>ecological metagenomes</taxon>
    </lineage>
</organism>
<feature type="domain" description="4Fe-4S ferredoxin-type" evidence="1">
    <location>
        <begin position="353"/>
        <end position="384"/>
    </location>
</feature>
<comment type="caution">
    <text evidence="2">The sequence shown here is derived from an EMBL/GenBank/DDBJ whole genome shotgun (WGS) entry which is preliminary data.</text>
</comment>
<reference evidence="2" key="1">
    <citation type="journal article" date="2015" name="Nature">
        <title>Complex archaea that bridge the gap between prokaryotes and eukaryotes.</title>
        <authorList>
            <person name="Spang A."/>
            <person name="Saw J.H."/>
            <person name="Jorgensen S.L."/>
            <person name="Zaremba-Niedzwiedzka K."/>
            <person name="Martijn J."/>
            <person name="Lind A.E."/>
            <person name="van Eijk R."/>
            <person name="Schleper C."/>
            <person name="Guy L."/>
            <person name="Ettema T.J."/>
        </authorList>
    </citation>
    <scope>NUCLEOTIDE SEQUENCE</scope>
</reference>